<protein>
    <submittedName>
        <fullName evidence="1">Uncharacterized protein</fullName>
    </submittedName>
</protein>
<proteinExistence type="predicted"/>
<dbReference type="Proteomes" id="UP000011980">
    <property type="component" value="Unassembled WGS sequence"/>
</dbReference>
<gene>
    <name evidence="1" type="ORF">LEP1GSC008_1685</name>
</gene>
<evidence type="ECO:0000313" key="2">
    <source>
        <dbReference type="Proteomes" id="UP000011980"/>
    </source>
</evidence>
<sequence length="39" mass="4523">MASRIRPGFPMSNSRYLCLRIGLVNSESRIFWFPFSSKA</sequence>
<dbReference type="PATRIC" id="fig|1240687.3.peg.4050"/>
<name>M6EYY2_9LEPT</name>
<dbReference type="AlphaFoldDB" id="M6EYY2"/>
<evidence type="ECO:0000313" key="1">
    <source>
        <dbReference type="EMBL" id="EMK21320.1"/>
    </source>
</evidence>
<accession>M6EYY2</accession>
<comment type="caution">
    <text evidence="1">The sequence shown here is derived from an EMBL/GenBank/DDBJ whole genome shotgun (WGS) entry which is preliminary data.</text>
</comment>
<reference evidence="1 2" key="1">
    <citation type="submission" date="2013-01" db="EMBL/GenBank/DDBJ databases">
        <authorList>
            <person name="Harkins D.M."/>
            <person name="Durkin A.S."/>
            <person name="Brinkac L.M."/>
            <person name="Haft D.H."/>
            <person name="Selengut J.D."/>
            <person name="Sanka R."/>
            <person name="DePew J."/>
            <person name="Purushe J."/>
            <person name="Galloway R.L."/>
            <person name="Vinetz J.M."/>
            <person name="Sutton G.G."/>
            <person name="Nierman W.C."/>
            <person name="Fouts D.E."/>
        </authorList>
    </citation>
    <scope>NUCLEOTIDE SEQUENCE [LARGE SCALE GENOMIC DNA]</scope>
    <source>
        <strain evidence="1 2">Nikolaevo</strain>
    </source>
</reference>
<organism evidence="1 2">
    <name type="scientific">Leptospira kirschneri serovar Bulgarica str. Nikolaevo</name>
    <dbReference type="NCBI Taxonomy" id="1240687"/>
    <lineage>
        <taxon>Bacteria</taxon>
        <taxon>Pseudomonadati</taxon>
        <taxon>Spirochaetota</taxon>
        <taxon>Spirochaetia</taxon>
        <taxon>Leptospirales</taxon>
        <taxon>Leptospiraceae</taxon>
        <taxon>Leptospira</taxon>
    </lineage>
</organism>
<dbReference type="EMBL" id="ANCE01000192">
    <property type="protein sequence ID" value="EMK21320.1"/>
    <property type="molecule type" value="Genomic_DNA"/>
</dbReference>